<accession>A0A813NYR4</accession>
<feature type="compositionally biased region" description="Low complexity" evidence="1">
    <location>
        <begin position="1"/>
        <end position="13"/>
    </location>
</feature>
<feature type="compositionally biased region" description="Polar residues" evidence="1">
    <location>
        <begin position="51"/>
        <end position="67"/>
    </location>
</feature>
<feature type="region of interest" description="Disordered" evidence="1">
    <location>
        <begin position="928"/>
        <end position="1054"/>
    </location>
</feature>
<evidence type="ECO:0000313" key="4">
    <source>
        <dbReference type="Proteomes" id="UP000663829"/>
    </source>
</evidence>
<name>A0A813NYR4_9BILA</name>
<dbReference type="OrthoDB" id="248320at2759"/>
<feature type="region of interest" description="Disordered" evidence="1">
    <location>
        <begin position="51"/>
        <end position="111"/>
    </location>
</feature>
<dbReference type="AlphaFoldDB" id="A0A813NYR4"/>
<proteinExistence type="predicted"/>
<feature type="compositionally biased region" description="Low complexity" evidence="1">
    <location>
        <begin position="1006"/>
        <end position="1037"/>
    </location>
</feature>
<feature type="region of interest" description="Disordered" evidence="1">
    <location>
        <begin position="1"/>
        <end position="24"/>
    </location>
</feature>
<gene>
    <name evidence="2" type="ORF">GPM918_LOCUS610</name>
    <name evidence="3" type="ORF">SRO942_LOCUS611</name>
</gene>
<feature type="compositionally biased region" description="Polar residues" evidence="1">
    <location>
        <begin position="984"/>
        <end position="1005"/>
    </location>
</feature>
<evidence type="ECO:0000313" key="3">
    <source>
        <dbReference type="EMBL" id="CAF3526136.1"/>
    </source>
</evidence>
<feature type="compositionally biased region" description="Low complexity" evidence="1">
    <location>
        <begin position="89"/>
        <end position="99"/>
    </location>
</feature>
<evidence type="ECO:0000313" key="2">
    <source>
        <dbReference type="EMBL" id="CAF0747153.1"/>
    </source>
</evidence>
<organism evidence="2 4">
    <name type="scientific">Didymodactylos carnosus</name>
    <dbReference type="NCBI Taxonomy" id="1234261"/>
    <lineage>
        <taxon>Eukaryota</taxon>
        <taxon>Metazoa</taxon>
        <taxon>Spiralia</taxon>
        <taxon>Gnathifera</taxon>
        <taxon>Rotifera</taxon>
        <taxon>Eurotatoria</taxon>
        <taxon>Bdelloidea</taxon>
        <taxon>Philodinida</taxon>
        <taxon>Philodinidae</taxon>
        <taxon>Didymodactylos</taxon>
    </lineage>
</organism>
<evidence type="ECO:0000256" key="1">
    <source>
        <dbReference type="SAM" id="MobiDB-lite"/>
    </source>
</evidence>
<feature type="region of interest" description="Disordered" evidence="1">
    <location>
        <begin position="778"/>
        <end position="836"/>
    </location>
</feature>
<dbReference type="EMBL" id="CAJNOQ010000049">
    <property type="protein sequence ID" value="CAF0747153.1"/>
    <property type="molecule type" value="Genomic_DNA"/>
</dbReference>
<dbReference type="EMBL" id="CAJOBC010000049">
    <property type="protein sequence ID" value="CAF3526136.1"/>
    <property type="molecule type" value="Genomic_DNA"/>
</dbReference>
<dbReference type="Proteomes" id="UP000663829">
    <property type="component" value="Unassembled WGS sequence"/>
</dbReference>
<dbReference type="Proteomes" id="UP000681722">
    <property type="component" value="Unassembled WGS sequence"/>
</dbReference>
<feature type="compositionally biased region" description="Polar residues" evidence="1">
    <location>
        <begin position="1038"/>
        <end position="1054"/>
    </location>
</feature>
<keyword evidence="4" id="KW-1185">Reference proteome</keyword>
<feature type="compositionally biased region" description="Low complexity" evidence="1">
    <location>
        <begin position="928"/>
        <end position="964"/>
    </location>
</feature>
<sequence length="1054" mass="111378">MQSSRAVLASSSSQTNPFPLSLENVSPVPLKSSDSISPFNNTFKLFEQGTKPTVSKTPLPLTQNTELNGARLDLGRENNDWNKSSVQESTSFPSSASTSVPHQFPALPSSSTSFKMEQSNFGLNTMQKNTLPNEQEKRATTVASLLQSTSLPENTKITTNNSSNLLQMVNQFHSQLKLLDKSFSESKTTDQYSTVVDKSLDLITKSLTETTQSLQAANRTLKTLANDHLESLATIENARRQIKLVQKESLYHLLRDRQLDPWTQNRLDTIKMKYDKIKHDLAVIVQLTHTQIHDKSVMNNENEENDNEDFLPELELSYSTQTLKHHIQNRIRVLSKKVTAAEKDIETICSNLKSCKISSNIDNDDERDIEKKKFKNSRLTTSSIEDNDSHLLSLLQSTRANLVQIKVPAAAVITLSDIDEKHQTPQKKTDESSSISKNILLSQLTQQLGVLPSTLALSPTESESFTNMLRLVRTSIDIVSGSASPEALEVISNTLSASPIQRDKHKTQENRINTNTIHKTTPATTINQQKAAFQPPPLKTNMPLLREQQSISLGTQNASPSKPQQSFTSSSEINTVISQQPPPISSPIKSLIGDPVKTPTRVSQADNILKQQPPPIIVTSTVLPTILNPSLITTNASSASISTEADLRSSINKTLTQPTVQQDASIRALLNESMPTQSSTALSKTIPQSVPASVATTSSSSLAFGSGFTNAITSTPPLSTPNGFGFGITVSNIPASSAITSLVTSAAPTTSLSFPLSAGFSTVTPSSAASTTNVVSSTSSTVAPQPSISGFSTGNVTQTTPSTQTTNAQITGFPSPSSVITTTPTFPSSTPSSTSITTPFGATQNSTGFGSQPSLPFNSFPQLNPVTSPPFGGFGQSAQLGSSVFAVSSPPTGTTPTTIFGSASTGNPAMSGGFGSLAANTSPASTGGFGSSGFSSPPSTGFGSFGSPTSQTQATGGTFGAFGANSSQQPSGGFGSTFTGFGQPASNNGGSTFNFAGFGQNTSTPSQGIFGQSSSVFGSSSLPPAQPQGPAFGGSQSFGAPTQPTGNSFTSYRK</sequence>
<protein>
    <submittedName>
        <fullName evidence="2">Uncharacterized protein</fullName>
    </submittedName>
</protein>
<comment type="caution">
    <text evidence="2">The sequence shown here is derived from an EMBL/GenBank/DDBJ whole genome shotgun (WGS) entry which is preliminary data.</text>
</comment>
<reference evidence="2" key="1">
    <citation type="submission" date="2021-02" db="EMBL/GenBank/DDBJ databases">
        <authorList>
            <person name="Nowell W R."/>
        </authorList>
    </citation>
    <scope>NUCLEOTIDE SEQUENCE</scope>
</reference>